<dbReference type="Pfam" id="PF00001">
    <property type="entry name" value="7tm_1"/>
    <property type="match status" value="1"/>
</dbReference>
<organism evidence="13 14">
    <name type="scientific">Adineta ricciae</name>
    <name type="common">Rotifer</name>
    <dbReference type="NCBI Taxonomy" id="249248"/>
    <lineage>
        <taxon>Eukaryota</taxon>
        <taxon>Metazoa</taxon>
        <taxon>Spiralia</taxon>
        <taxon>Gnathifera</taxon>
        <taxon>Rotifera</taxon>
        <taxon>Eurotatoria</taxon>
        <taxon>Bdelloidea</taxon>
        <taxon>Adinetida</taxon>
        <taxon>Adinetidae</taxon>
        <taxon>Adineta</taxon>
    </lineage>
</organism>
<keyword evidence="4 11" id="KW-1133">Transmembrane helix</keyword>
<name>A0A814XPN1_ADIRI</name>
<evidence type="ECO:0000256" key="3">
    <source>
        <dbReference type="ARBA" id="ARBA00022692"/>
    </source>
</evidence>
<dbReference type="PROSITE" id="PS50262">
    <property type="entry name" value="G_PROTEIN_RECEP_F1_2"/>
    <property type="match status" value="1"/>
</dbReference>
<evidence type="ECO:0000256" key="11">
    <source>
        <dbReference type="SAM" id="Phobius"/>
    </source>
</evidence>
<sequence length="484" mass="55660">MHMDLLADVYSATTSRTQSPLSISMAMSNETSLNNDSTKTIIPEQYQVILLSFAYGIISLLAVVGNSSIIYIVIRNRHMHSVTNYFICNLALADCLVACFAVPFQFQAAALQKWVLPHFLCKLAPFVQILSVDVSIYTLVAVSLDRYHVMLHPLKPKLSTKTAFLIFIIIWLVAFASSSPSLFFYNVYFIDDYGYQCLPYTHENHLSTNVTLKASTSFDIHKIYIVYNIYSQYVIPFVIISGAYFRIGSHLYFSEPVGQTKYQEVITRNKRKVLKMLFVVVALFLICWFPLQLYNFLVIYKPEINDFKHIVVIWLCANWLAMSNSCHNPFIYGFCSARFNREFRKLYSCLPCIDSNLLQGDLNEHRTTLPTINPIHVRRLTAQQHSPNLSSQARTRQNTTTSLNSIPMSSQSSSIPLNPHQEKRRHFFFSNRQSNHLLAHPKNSYYSCKLNRSINNCEKFLLEQDLANSAQENDLLLIHSTRFV</sequence>
<evidence type="ECO:0000313" key="13">
    <source>
        <dbReference type="EMBL" id="CAF1218675.1"/>
    </source>
</evidence>
<evidence type="ECO:0000256" key="7">
    <source>
        <dbReference type="ARBA" id="ARBA00023170"/>
    </source>
</evidence>
<keyword evidence="6 11" id="KW-0472">Membrane</keyword>
<comment type="caution">
    <text evidence="13">The sequence shown here is derived from an EMBL/GenBank/DDBJ whole genome shotgun (WGS) entry which is preliminary data.</text>
</comment>
<dbReference type="PROSITE" id="PS00237">
    <property type="entry name" value="G_PROTEIN_RECEP_F1_1"/>
    <property type="match status" value="1"/>
</dbReference>
<dbReference type="EMBL" id="CAJNOJ010000159">
    <property type="protein sequence ID" value="CAF1218675.1"/>
    <property type="molecule type" value="Genomic_DNA"/>
</dbReference>
<feature type="transmembrane region" description="Helical" evidence="11">
    <location>
        <begin position="311"/>
        <end position="335"/>
    </location>
</feature>
<feature type="transmembrane region" description="Helical" evidence="11">
    <location>
        <begin position="86"/>
        <end position="106"/>
    </location>
</feature>
<feature type="compositionally biased region" description="Polar residues" evidence="10">
    <location>
        <begin position="384"/>
        <end position="401"/>
    </location>
</feature>
<keyword evidence="3 9" id="KW-0812">Transmembrane</keyword>
<gene>
    <name evidence="13" type="ORF">EDS130_LOCUS26293</name>
</gene>
<evidence type="ECO:0000256" key="1">
    <source>
        <dbReference type="ARBA" id="ARBA00004141"/>
    </source>
</evidence>
<dbReference type="Proteomes" id="UP000663852">
    <property type="component" value="Unassembled WGS sequence"/>
</dbReference>
<dbReference type="GO" id="GO:0004983">
    <property type="term" value="F:neuropeptide Y receptor activity"/>
    <property type="evidence" value="ECO:0007669"/>
    <property type="project" value="InterPro"/>
</dbReference>
<feature type="region of interest" description="Disordered" evidence="10">
    <location>
        <begin position="384"/>
        <end position="418"/>
    </location>
</feature>
<dbReference type="AlphaFoldDB" id="A0A814XPN1"/>
<reference evidence="13" key="1">
    <citation type="submission" date="2021-02" db="EMBL/GenBank/DDBJ databases">
        <authorList>
            <person name="Nowell W R."/>
        </authorList>
    </citation>
    <scope>NUCLEOTIDE SEQUENCE</scope>
</reference>
<feature type="transmembrane region" description="Helical" evidence="11">
    <location>
        <begin position="233"/>
        <end position="253"/>
    </location>
</feature>
<dbReference type="SMART" id="SM01381">
    <property type="entry name" value="7TM_GPCR_Srsx"/>
    <property type="match status" value="1"/>
</dbReference>
<feature type="compositionally biased region" description="Low complexity" evidence="10">
    <location>
        <begin position="402"/>
        <end position="418"/>
    </location>
</feature>
<evidence type="ECO:0000256" key="6">
    <source>
        <dbReference type="ARBA" id="ARBA00023136"/>
    </source>
</evidence>
<dbReference type="PRINTS" id="PR00237">
    <property type="entry name" value="GPCRRHODOPSN"/>
</dbReference>
<evidence type="ECO:0000256" key="10">
    <source>
        <dbReference type="SAM" id="MobiDB-lite"/>
    </source>
</evidence>
<accession>A0A814XPN1</accession>
<dbReference type="GO" id="GO:0005886">
    <property type="term" value="C:plasma membrane"/>
    <property type="evidence" value="ECO:0007669"/>
    <property type="project" value="TreeGrafter"/>
</dbReference>
<dbReference type="OrthoDB" id="9445642at2759"/>
<proteinExistence type="inferred from homology"/>
<comment type="similarity">
    <text evidence="2 9">Belongs to the G-protein coupled receptor 1 family.</text>
</comment>
<dbReference type="InterPro" id="IPR017452">
    <property type="entry name" value="GPCR_Rhodpsn_7TM"/>
</dbReference>
<comment type="subcellular location">
    <subcellularLocation>
        <location evidence="1">Membrane</location>
        <topology evidence="1">Multi-pass membrane protein</topology>
    </subcellularLocation>
</comment>
<keyword evidence="8 9" id="KW-0807">Transducer</keyword>
<evidence type="ECO:0000256" key="2">
    <source>
        <dbReference type="ARBA" id="ARBA00010663"/>
    </source>
</evidence>
<evidence type="ECO:0000256" key="4">
    <source>
        <dbReference type="ARBA" id="ARBA00022989"/>
    </source>
</evidence>
<keyword evidence="5 9" id="KW-0297">G-protein coupled receptor</keyword>
<feature type="domain" description="G-protein coupled receptors family 1 profile" evidence="12">
    <location>
        <begin position="65"/>
        <end position="332"/>
    </location>
</feature>
<dbReference type="InterPro" id="IPR000276">
    <property type="entry name" value="GPCR_Rhodpsn"/>
</dbReference>
<dbReference type="PANTHER" id="PTHR45695:SF9">
    <property type="entry name" value="LEUCOKININ RECEPTOR"/>
    <property type="match status" value="1"/>
</dbReference>
<feature type="transmembrane region" description="Helical" evidence="11">
    <location>
        <begin position="273"/>
        <end position="291"/>
    </location>
</feature>
<feature type="transmembrane region" description="Helical" evidence="11">
    <location>
        <begin position="126"/>
        <end position="144"/>
    </location>
</feature>
<evidence type="ECO:0000313" key="14">
    <source>
        <dbReference type="Proteomes" id="UP000663852"/>
    </source>
</evidence>
<dbReference type="InterPro" id="IPR000611">
    <property type="entry name" value="NPY_rcpt"/>
</dbReference>
<evidence type="ECO:0000256" key="8">
    <source>
        <dbReference type="ARBA" id="ARBA00023224"/>
    </source>
</evidence>
<dbReference type="PRINTS" id="PR01012">
    <property type="entry name" value="NRPEPTIDEYR"/>
</dbReference>
<evidence type="ECO:0000256" key="9">
    <source>
        <dbReference type="RuleBase" id="RU000688"/>
    </source>
</evidence>
<dbReference type="PANTHER" id="PTHR45695">
    <property type="entry name" value="LEUCOKININ RECEPTOR-RELATED"/>
    <property type="match status" value="1"/>
</dbReference>
<protein>
    <recommendedName>
        <fullName evidence="12">G-protein coupled receptors family 1 profile domain-containing protein</fullName>
    </recommendedName>
</protein>
<keyword evidence="7 9" id="KW-0675">Receptor</keyword>
<evidence type="ECO:0000259" key="12">
    <source>
        <dbReference type="PROSITE" id="PS50262"/>
    </source>
</evidence>
<evidence type="ECO:0000256" key="5">
    <source>
        <dbReference type="ARBA" id="ARBA00023040"/>
    </source>
</evidence>
<feature type="transmembrane region" description="Helical" evidence="11">
    <location>
        <begin position="164"/>
        <end position="185"/>
    </location>
</feature>
<feature type="transmembrane region" description="Helical" evidence="11">
    <location>
        <begin position="53"/>
        <end position="74"/>
    </location>
</feature>
<dbReference type="Gene3D" id="1.20.1070.10">
    <property type="entry name" value="Rhodopsin 7-helix transmembrane proteins"/>
    <property type="match status" value="1"/>
</dbReference>
<dbReference type="SUPFAM" id="SSF81321">
    <property type="entry name" value="Family A G protein-coupled receptor-like"/>
    <property type="match status" value="1"/>
</dbReference>